<evidence type="ECO:0000256" key="1">
    <source>
        <dbReference type="SAM" id="MobiDB-lite"/>
    </source>
</evidence>
<accession>A0A150X7H5</accession>
<organism evidence="2 3">
    <name type="scientific">Roseivirga ehrenbergii (strain DSM 102268 / JCM 13514 / KCTC 12282 / NCIMB 14502 / KMM 6017)</name>
    <dbReference type="NCBI Taxonomy" id="279360"/>
    <lineage>
        <taxon>Bacteria</taxon>
        <taxon>Pseudomonadati</taxon>
        <taxon>Bacteroidota</taxon>
        <taxon>Cytophagia</taxon>
        <taxon>Cytophagales</taxon>
        <taxon>Roseivirgaceae</taxon>
        <taxon>Roseivirga</taxon>
    </lineage>
</organism>
<dbReference type="EMBL" id="LQZQ01000045">
    <property type="protein sequence ID" value="KYG74679.1"/>
    <property type="molecule type" value="Genomic_DNA"/>
</dbReference>
<reference evidence="2" key="1">
    <citation type="submission" date="2016-01" db="EMBL/GenBank/DDBJ databases">
        <title>Genome sequencing of Roseivirga ehrenbergii KMM 6017.</title>
        <authorList>
            <person name="Selvaratnam C."/>
            <person name="Thevarajoo S."/>
            <person name="Goh K.M."/>
            <person name="Ee R."/>
            <person name="Chan K.-G."/>
            <person name="Chong C.S."/>
        </authorList>
    </citation>
    <scope>NUCLEOTIDE SEQUENCE [LARGE SCALE GENOMIC DNA]</scope>
    <source>
        <strain evidence="2">KMM 6017</strain>
    </source>
</reference>
<sequence>MNQTIRIMSDKNKKDNSGIPYGNKHVSEDPNRTPKGDDTDKDVRPKEGYVEPYNKKKYQQDPKNNK</sequence>
<evidence type="ECO:0000313" key="2">
    <source>
        <dbReference type="EMBL" id="KYG74679.1"/>
    </source>
</evidence>
<feature type="compositionally biased region" description="Basic and acidic residues" evidence="1">
    <location>
        <begin position="25"/>
        <end position="49"/>
    </location>
</feature>
<comment type="caution">
    <text evidence="2">The sequence shown here is derived from an EMBL/GenBank/DDBJ whole genome shotgun (WGS) entry which is preliminary data.</text>
</comment>
<dbReference type="Proteomes" id="UP000075583">
    <property type="component" value="Unassembled WGS sequence"/>
</dbReference>
<dbReference type="OrthoDB" id="1495286at2"/>
<dbReference type="AlphaFoldDB" id="A0A150X7H5"/>
<gene>
    <name evidence="2" type="ORF">MB14_05595</name>
</gene>
<evidence type="ECO:0000313" key="3">
    <source>
        <dbReference type="Proteomes" id="UP000075583"/>
    </source>
</evidence>
<dbReference type="RefSeq" id="WP_062591915.1">
    <property type="nucleotide sequence ID" value="NZ_LQZQ01000045.1"/>
</dbReference>
<proteinExistence type="predicted"/>
<protein>
    <submittedName>
        <fullName evidence="2">Uncharacterized protein</fullName>
    </submittedName>
</protein>
<keyword evidence="3" id="KW-1185">Reference proteome</keyword>
<name>A0A150X7H5_ROSEK</name>
<feature type="region of interest" description="Disordered" evidence="1">
    <location>
        <begin position="1"/>
        <end position="66"/>
    </location>
</feature>